<feature type="compositionally biased region" description="Basic and acidic residues" evidence="1">
    <location>
        <begin position="1"/>
        <end position="36"/>
    </location>
</feature>
<feature type="compositionally biased region" description="Gly residues" evidence="1">
    <location>
        <begin position="92"/>
        <end position="108"/>
    </location>
</feature>
<dbReference type="InterPro" id="IPR025295">
    <property type="entry name" value="eCIS_core_dom"/>
</dbReference>
<evidence type="ECO:0000313" key="3">
    <source>
        <dbReference type="EMBL" id="GHG25092.1"/>
    </source>
</evidence>
<organism evidence="3 4">
    <name type="scientific">Streptomyces filamentosus</name>
    <name type="common">Streptomyces roseosporus</name>
    <dbReference type="NCBI Taxonomy" id="67294"/>
    <lineage>
        <taxon>Bacteria</taxon>
        <taxon>Bacillati</taxon>
        <taxon>Actinomycetota</taxon>
        <taxon>Actinomycetes</taxon>
        <taxon>Kitasatosporales</taxon>
        <taxon>Streptomycetaceae</taxon>
        <taxon>Streptomyces</taxon>
    </lineage>
</organism>
<reference evidence="3" key="2">
    <citation type="submission" date="2020-09" db="EMBL/GenBank/DDBJ databases">
        <authorList>
            <person name="Sun Q."/>
            <person name="Ohkuma M."/>
        </authorList>
    </citation>
    <scope>NUCLEOTIDE SEQUENCE</scope>
    <source>
        <strain evidence="3">JCM 4122</strain>
    </source>
</reference>
<sequence length="304" mass="30784">MSGYEYEHDHQHEHEHHQEHGPEHAGDDRLRDDRAQDGGPGAARLFEAAAAGRTDVVGASGLGALQRAVGNGAVGAMVQRSRNAADEDAEGGAAGGTAGGGTAGGAGGRSPVHDVLASGGGQPLDTAIRGDMEARMGADFSDVRIHTDAAADASAKGIGAHAYTVGNDVVFQRDAYDPSSPQGRTTLAHELTHVIQQRSGPVEGTEAPGGIRVSDPSDRFEREAVSNAERVMAEPQAAAAPEPVSTATATAPAPASVSPAASAAPAVQRSAEDEDEQPADVQGSFVQRAAESGAEEEEEAPAAG</sequence>
<feature type="region of interest" description="Disordered" evidence="1">
    <location>
        <begin position="81"/>
        <end position="127"/>
    </location>
</feature>
<name>A0A919ETJ5_STRFL</name>
<evidence type="ECO:0000256" key="1">
    <source>
        <dbReference type="SAM" id="MobiDB-lite"/>
    </source>
</evidence>
<feature type="domain" description="eCIS core" evidence="2">
    <location>
        <begin position="123"/>
        <end position="200"/>
    </location>
</feature>
<feature type="compositionally biased region" description="Basic and acidic residues" evidence="1">
    <location>
        <begin position="215"/>
        <end position="224"/>
    </location>
</feature>
<keyword evidence="4" id="KW-1185">Reference proteome</keyword>
<gene>
    <name evidence="3" type="ORF">GCM10017667_71240</name>
</gene>
<proteinExistence type="predicted"/>
<protein>
    <recommendedName>
        <fullName evidence="2">eCIS core domain-containing protein</fullName>
    </recommendedName>
</protein>
<feature type="compositionally biased region" description="Low complexity" evidence="1">
    <location>
        <begin position="228"/>
        <end position="267"/>
    </location>
</feature>
<dbReference type="Proteomes" id="UP000632849">
    <property type="component" value="Unassembled WGS sequence"/>
</dbReference>
<dbReference type="RefSeq" id="WP_190044440.1">
    <property type="nucleotide sequence ID" value="NZ_BNBE01000004.1"/>
</dbReference>
<comment type="caution">
    <text evidence="3">The sequence shown here is derived from an EMBL/GenBank/DDBJ whole genome shotgun (WGS) entry which is preliminary data.</text>
</comment>
<reference evidence="3" key="1">
    <citation type="journal article" date="2014" name="Int. J. Syst. Evol. Microbiol.">
        <title>Complete genome sequence of Corynebacterium casei LMG S-19264T (=DSM 44701T), isolated from a smear-ripened cheese.</title>
        <authorList>
            <consortium name="US DOE Joint Genome Institute (JGI-PGF)"/>
            <person name="Walter F."/>
            <person name="Albersmeier A."/>
            <person name="Kalinowski J."/>
            <person name="Ruckert C."/>
        </authorList>
    </citation>
    <scope>NUCLEOTIDE SEQUENCE</scope>
    <source>
        <strain evidence="3">JCM 4122</strain>
    </source>
</reference>
<dbReference type="EMBL" id="BNBE01000004">
    <property type="protein sequence ID" value="GHG25092.1"/>
    <property type="molecule type" value="Genomic_DNA"/>
</dbReference>
<evidence type="ECO:0000259" key="2">
    <source>
        <dbReference type="Pfam" id="PF13699"/>
    </source>
</evidence>
<feature type="region of interest" description="Disordered" evidence="1">
    <location>
        <begin position="199"/>
        <end position="304"/>
    </location>
</feature>
<accession>A0A919ETJ5</accession>
<dbReference type="Pfam" id="PF13699">
    <property type="entry name" value="eCIS_core"/>
    <property type="match status" value="1"/>
</dbReference>
<evidence type="ECO:0000313" key="4">
    <source>
        <dbReference type="Proteomes" id="UP000632849"/>
    </source>
</evidence>
<feature type="region of interest" description="Disordered" evidence="1">
    <location>
        <begin position="1"/>
        <end position="42"/>
    </location>
</feature>
<dbReference type="AlphaFoldDB" id="A0A919ETJ5"/>
<feature type="compositionally biased region" description="Acidic residues" evidence="1">
    <location>
        <begin position="293"/>
        <end position="304"/>
    </location>
</feature>